<dbReference type="EC" id="1.1.1.169" evidence="4"/>
<dbReference type="InterPro" id="IPR003710">
    <property type="entry name" value="ApbA"/>
</dbReference>
<proteinExistence type="inferred from homology"/>
<dbReference type="GeneID" id="59255369"/>
<comment type="catalytic activity">
    <reaction evidence="4">
        <text>(R)-pantoate + NADP(+) = 2-dehydropantoate + NADPH + H(+)</text>
        <dbReference type="Rhea" id="RHEA:16233"/>
        <dbReference type="ChEBI" id="CHEBI:11561"/>
        <dbReference type="ChEBI" id="CHEBI:15378"/>
        <dbReference type="ChEBI" id="CHEBI:15980"/>
        <dbReference type="ChEBI" id="CHEBI:57783"/>
        <dbReference type="ChEBI" id="CHEBI:58349"/>
        <dbReference type="EC" id="1.1.1.169"/>
    </reaction>
</comment>
<dbReference type="InterPro" id="IPR008927">
    <property type="entry name" value="6-PGluconate_DH-like_C_sf"/>
</dbReference>
<keyword evidence="5" id="KW-0472">Membrane</keyword>
<name>A0A8H6EM20_9HELO</name>
<comment type="similarity">
    <text evidence="1 4">Belongs to the ketopantoate reductase family.</text>
</comment>
<dbReference type="InterPro" id="IPR013752">
    <property type="entry name" value="KPA_reductase"/>
</dbReference>
<dbReference type="InterPro" id="IPR036291">
    <property type="entry name" value="NAD(P)-bd_dom_sf"/>
</dbReference>
<comment type="caution">
    <text evidence="8">The sequence shown here is derived from an EMBL/GenBank/DDBJ whole genome shotgun (WGS) entry which is preliminary data.</text>
</comment>
<dbReference type="Gene3D" id="3.40.50.720">
    <property type="entry name" value="NAD(P)-binding Rossmann-like Domain"/>
    <property type="match status" value="1"/>
</dbReference>
<dbReference type="OrthoDB" id="3609at2759"/>
<dbReference type="SUPFAM" id="SSF48179">
    <property type="entry name" value="6-phosphogluconate dehydrogenase C-terminal domain-like"/>
    <property type="match status" value="1"/>
</dbReference>
<evidence type="ECO:0000259" key="7">
    <source>
        <dbReference type="Pfam" id="PF08546"/>
    </source>
</evidence>
<keyword evidence="3 4" id="KW-0560">Oxidoreductase</keyword>
<keyword evidence="5" id="KW-0812">Transmembrane</keyword>
<comment type="function">
    <text evidence="4">Catalyzes the NADPH-dependent reduction of ketopantoate into pantoic acid.</text>
</comment>
<dbReference type="AlphaFoldDB" id="A0A8H6EM20"/>
<feature type="domain" description="Ketopantoate reductase N-terminal" evidence="6">
    <location>
        <begin position="15"/>
        <end position="163"/>
    </location>
</feature>
<dbReference type="GO" id="GO:0008677">
    <property type="term" value="F:2-dehydropantoate 2-reductase activity"/>
    <property type="evidence" value="ECO:0007669"/>
    <property type="project" value="UniProtKB-EC"/>
</dbReference>
<organism evidence="8 9">
    <name type="scientific">Botrytis fragariae</name>
    <dbReference type="NCBI Taxonomy" id="1964551"/>
    <lineage>
        <taxon>Eukaryota</taxon>
        <taxon>Fungi</taxon>
        <taxon>Dikarya</taxon>
        <taxon>Ascomycota</taxon>
        <taxon>Pezizomycotina</taxon>
        <taxon>Leotiomycetes</taxon>
        <taxon>Helotiales</taxon>
        <taxon>Sclerotiniaceae</taxon>
        <taxon>Botrytis</taxon>
    </lineage>
</organism>
<evidence type="ECO:0000256" key="1">
    <source>
        <dbReference type="ARBA" id="ARBA00007870"/>
    </source>
</evidence>
<dbReference type="InterPro" id="IPR013332">
    <property type="entry name" value="KPR_N"/>
</dbReference>
<dbReference type="Gene3D" id="1.10.1040.10">
    <property type="entry name" value="N-(1-d-carboxylethyl)-l-norvaline Dehydrogenase, domain 2"/>
    <property type="match status" value="1"/>
</dbReference>
<dbReference type="FunFam" id="1.10.1040.10:FF:000017">
    <property type="entry name" value="2-dehydropantoate 2-reductase"/>
    <property type="match status" value="1"/>
</dbReference>
<feature type="domain" description="Ketopantoate reductase C-terminal" evidence="7">
    <location>
        <begin position="199"/>
        <end position="320"/>
    </location>
</feature>
<dbReference type="Pfam" id="PF08546">
    <property type="entry name" value="ApbA_C"/>
    <property type="match status" value="1"/>
</dbReference>
<protein>
    <recommendedName>
        <fullName evidence="4">2-dehydropantoate 2-reductase</fullName>
        <ecNumber evidence="4">1.1.1.169</ecNumber>
    </recommendedName>
    <alternativeName>
        <fullName evidence="4">Ketopantoate reductase</fullName>
    </alternativeName>
</protein>
<dbReference type="EMBL" id="JABFCT010000003">
    <property type="protein sequence ID" value="KAF5876885.1"/>
    <property type="molecule type" value="Genomic_DNA"/>
</dbReference>
<dbReference type="Proteomes" id="UP000531561">
    <property type="component" value="Unassembled WGS sequence"/>
</dbReference>
<evidence type="ECO:0000256" key="2">
    <source>
        <dbReference type="ARBA" id="ARBA00022857"/>
    </source>
</evidence>
<reference evidence="8 9" key="1">
    <citation type="journal article" date="2020" name="Phytopathology">
        <title>A high-quality genome resource of Botrytis fragariae, a new and rapidly spreading fungal pathogen causing strawberry gray mold in the U.S.A.</title>
        <authorList>
            <person name="Wu Y."/>
            <person name="Saski C.A."/>
            <person name="Schnabel G."/>
            <person name="Xiao S."/>
            <person name="Hu M."/>
        </authorList>
    </citation>
    <scope>NUCLEOTIDE SEQUENCE [LARGE SCALE GENOMIC DNA]</scope>
    <source>
        <strain evidence="8 9">BVB16</strain>
    </source>
</reference>
<dbReference type="NCBIfam" id="TIGR00745">
    <property type="entry name" value="apbA_panE"/>
    <property type="match status" value="1"/>
</dbReference>
<sequence length="333" mass="36794">MALNESNGEETINVLFYGFGAIGSVYAFILSRVPNVRLTVVARSNYEAVKQNGLKLISQNHGENTFHPANVIKTPGEAPGHYDYIVCSNKAIGQEAIAKSLAPVISESTTIVLIQNGVGNEEPFRAIYPQNTIISCVAWTGAIQNTPGIVHHTKNENLQIGIFTNPNVSTEIENKRLETFSNLLSVGKTPHEVFSPSRLQTARWEKVIWNCAWNCLTTLTRLHTHEWLNSSPEAMNMTRTLMGEVVAVARKMEVDIKDDLIDRLIERILRMPSIGTSMLTDALCGRQLELDVILGVPVKRGRELGVDMRVCETVYTLLQGVDLGLRQGGPKST</sequence>
<keyword evidence="5" id="KW-1133">Transmembrane helix</keyword>
<evidence type="ECO:0000313" key="9">
    <source>
        <dbReference type="Proteomes" id="UP000531561"/>
    </source>
</evidence>
<dbReference type="InterPro" id="IPR013328">
    <property type="entry name" value="6PGD_dom2"/>
</dbReference>
<dbReference type="InterPro" id="IPR051402">
    <property type="entry name" value="KPR-Related"/>
</dbReference>
<evidence type="ECO:0000256" key="4">
    <source>
        <dbReference type="RuleBase" id="RU362068"/>
    </source>
</evidence>
<evidence type="ECO:0000259" key="6">
    <source>
        <dbReference type="Pfam" id="PF02558"/>
    </source>
</evidence>
<dbReference type="RefSeq" id="XP_037195831.1">
    <property type="nucleotide sequence ID" value="XM_037331677.1"/>
</dbReference>
<gene>
    <name evidence="8" type="ORF">Bfra_001240</name>
</gene>
<evidence type="ECO:0000313" key="8">
    <source>
        <dbReference type="EMBL" id="KAF5876885.1"/>
    </source>
</evidence>
<keyword evidence="2 4" id="KW-0521">NADP</keyword>
<evidence type="ECO:0000256" key="3">
    <source>
        <dbReference type="ARBA" id="ARBA00023002"/>
    </source>
</evidence>
<dbReference type="Pfam" id="PF02558">
    <property type="entry name" value="ApbA"/>
    <property type="match status" value="1"/>
</dbReference>
<dbReference type="GO" id="GO:0005737">
    <property type="term" value="C:cytoplasm"/>
    <property type="evidence" value="ECO:0007669"/>
    <property type="project" value="TreeGrafter"/>
</dbReference>
<dbReference type="FunFam" id="3.40.50.720:FF:000609">
    <property type="entry name" value="2-dehydropantoate 2-reductase"/>
    <property type="match status" value="1"/>
</dbReference>
<dbReference type="PANTHER" id="PTHR21708">
    <property type="entry name" value="PROBABLE 2-DEHYDROPANTOATE 2-REDUCTASE"/>
    <property type="match status" value="1"/>
</dbReference>
<dbReference type="SUPFAM" id="SSF51735">
    <property type="entry name" value="NAD(P)-binding Rossmann-fold domains"/>
    <property type="match status" value="1"/>
</dbReference>
<evidence type="ECO:0000256" key="5">
    <source>
        <dbReference type="SAM" id="Phobius"/>
    </source>
</evidence>
<feature type="transmembrane region" description="Helical" evidence="5">
    <location>
        <begin position="12"/>
        <end position="30"/>
    </location>
</feature>
<dbReference type="PANTHER" id="PTHR21708:SF40">
    <property type="entry name" value="REDUCTASE FAMILY PROTEIN, PUTATIVE (AFU_ORTHOLOGUE AFUA_2G14497)-RELATED"/>
    <property type="match status" value="1"/>
</dbReference>
<dbReference type="GO" id="GO:0015940">
    <property type="term" value="P:pantothenate biosynthetic process"/>
    <property type="evidence" value="ECO:0007669"/>
    <property type="project" value="InterPro"/>
</dbReference>
<keyword evidence="9" id="KW-1185">Reference proteome</keyword>
<accession>A0A8H6EM20</accession>